<dbReference type="AlphaFoldDB" id="A0AAW8Q127"/>
<evidence type="ECO:0000313" key="1">
    <source>
        <dbReference type="EMBL" id="MDS1821541.1"/>
    </source>
</evidence>
<proteinExistence type="predicted"/>
<protein>
    <recommendedName>
        <fullName evidence="3">Phage protein</fullName>
    </recommendedName>
</protein>
<sequence>MLRINSDLYLSDCGSKYAIKHSDRQWDAGEVVSLQLVKDQSSLPEGVFNSNLPVHFVYFGDFCLGYQLLLDEERLRVNAASAKEWLKPNKHKNLPSEMKKALSIRSSDIDKLDKEFGVIEVNALSNKLTVRQLLALLSAQEAGCRNFEKDGRGWSINIPENIKLKATALDYSLHDHDMEHMKSLGFLARNGSYLYQIVKHPKIGTKFDLGKAFYAQQK</sequence>
<dbReference type="EMBL" id="JAUHGG010000003">
    <property type="protein sequence ID" value="MDS1821541.1"/>
    <property type="molecule type" value="Genomic_DNA"/>
</dbReference>
<dbReference type="RefSeq" id="WP_311020446.1">
    <property type="nucleotide sequence ID" value="NZ_JAUHGG010000003.1"/>
</dbReference>
<comment type="caution">
    <text evidence="1">The sequence shown here is derived from an EMBL/GenBank/DDBJ whole genome shotgun (WGS) entry which is preliminary data.</text>
</comment>
<name>A0AAW8Q127_VIBPH</name>
<evidence type="ECO:0008006" key="3">
    <source>
        <dbReference type="Google" id="ProtNLM"/>
    </source>
</evidence>
<organism evidence="1 2">
    <name type="scientific">Vibrio parahaemolyticus</name>
    <dbReference type="NCBI Taxonomy" id="670"/>
    <lineage>
        <taxon>Bacteria</taxon>
        <taxon>Pseudomonadati</taxon>
        <taxon>Pseudomonadota</taxon>
        <taxon>Gammaproteobacteria</taxon>
        <taxon>Vibrionales</taxon>
        <taxon>Vibrionaceae</taxon>
        <taxon>Vibrio</taxon>
    </lineage>
</organism>
<gene>
    <name evidence="1" type="ORF">QX249_12785</name>
</gene>
<reference evidence="1" key="1">
    <citation type="submission" date="2023-06" db="EMBL/GenBank/DDBJ databases">
        <title>Genomic Diversity of Vibrio spp. and Metagenomic Analysis of Pathogens in Florida Gulf Coastal Waters Following Hurricane Ian.</title>
        <authorList>
            <person name="Brumfield K.D."/>
        </authorList>
    </citation>
    <scope>NUCLEOTIDE SEQUENCE</scope>
    <source>
        <strain evidence="1">WBS2B-138</strain>
    </source>
</reference>
<accession>A0AAW8Q127</accession>
<evidence type="ECO:0000313" key="2">
    <source>
        <dbReference type="Proteomes" id="UP001253193"/>
    </source>
</evidence>
<dbReference type="Proteomes" id="UP001253193">
    <property type="component" value="Unassembled WGS sequence"/>
</dbReference>